<keyword evidence="4" id="KW-0472">Membrane</keyword>
<evidence type="ECO:0000259" key="5">
    <source>
        <dbReference type="Pfam" id="PF00496"/>
    </source>
</evidence>
<dbReference type="InterPro" id="IPR023765">
    <property type="entry name" value="SBP_5_CS"/>
</dbReference>
<dbReference type="PANTHER" id="PTHR30290">
    <property type="entry name" value="PERIPLASMIC BINDING COMPONENT OF ABC TRANSPORTER"/>
    <property type="match status" value="1"/>
</dbReference>
<dbReference type="GO" id="GO:0043190">
    <property type="term" value="C:ATP-binding cassette (ABC) transporter complex"/>
    <property type="evidence" value="ECO:0007669"/>
    <property type="project" value="InterPro"/>
</dbReference>
<dbReference type="PROSITE" id="PS01040">
    <property type="entry name" value="SBP_BACTERIAL_5"/>
    <property type="match status" value="1"/>
</dbReference>
<reference evidence="6" key="1">
    <citation type="submission" date="2020-06" db="EMBL/GenBank/DDBJ databases">
        <title>Novel chitinolytic bacterium.</title>
        <authorList>
            <person name="Ungkulpasvich U."/>
            <person name="Kosugi A."/>
            <person name="Uke A."/>
        </authorList>
    </citation>
    <scope>NUCLEOTIDE SEQUENCE</scope>
    <source>
        <strain evidence="6">UUS1-1</strain>
    </source>
</reference>
<evidence type="ECO:0000256" key="1">
    <source>
        <dbReference type="ARBA" id="ARBA00004193"/>
    </source>
</evidence>
<dbReference type="GO" id="GO:1904680">
    <property type="term" value="F:peptide transmembrane transporter activity"/>
    <property type="evidence" value="ECO:0007669"/>
    <property type="project" value="TreeGrafter"/>
</dbReference>
<dbReference type="CDD" id="cd08512">
    <property type="entry name" value="PBP2_NikA_DppA_OppA_like_7"/>
    <property type="match status" value="1"/>
</dbReference>
<feature type="transmembrane region" description="Helical" evidence="4">
    <location>
        <begin position="5"/>
        <end position="25"/>
    </location>
</feature>
<dbReference type="EMBL" id="JAAKDE010000009">
    <property type="protein sequence ID" value="MBA2132862.1"/>
    <property type="molecule type" value="Genomic_DNA"/>
</dbReference>
<dbReference type="Proteomes" id="UP000657177">
    <property type="component" value="Unassembled WGS sequence"/>
</dbReference>
<sequence length="621" mass="69896">MKGKVWLWVILALVVIVAGVVIWTGQGPKQAGGSQSVKFDPNIFVYVGAGDAETLDPSKAYDTASSEIIFQYYDNLIAYKEGSLDEFVPMLATEVPLVANGLISPDGKTYTFPIRKGVKFHNGAILTPEDVEYSFERNILADPTGGPMWMLIEPLFGVATIKDLACQIAGVDSFEEVDEAGLVATAKRVMDAIEVKGDNVVFHLHAPYPPFLSILARNSSWSVILNKEWMIANGAWDGKPETWIKWHDLPTEEQTLFDKAMGTGPYKQVEWDRSNSKHTMEAHADYWRGPAKIKTVIVNNGVTEFNTRKLMLQKGEADAIYVPVENSPQLEGMEGVTIIRNLPRLSNVCAIFNQEINAVDNEFVGSGKLDGNGIPPDFFSDINIRKAFCYAFDYESFIKEVVLGEASVPYGVIPLGLSDFFDTNGPRYEYNLEKATEYFKKAFNGEVWEKGFKLTLVWNIPNTTRKTACEILEHGIESINPKFQVEVQGMEWATMLPRRREGRLPMVFIGWLADFADPHNFVYPYLHSKGDFMAFTGEIGRKFAEAEFDELVNAGIKESDPAKRKAIYTELQKKSIELAPHLMLYDAYDRRAHRDWVKGYVFDPICPAFYDFYALSKSLDN</sequence>
<keyword evidence="4" id="KW-1133">Transmembrane helix</keyword>
<dbReference type="InterPro" id="IPR039424">
    <property type="entry name" value="SBP_5"/>
</dbReference>
<comment type="caution">
    <text evidence="6">The sequence shown here is derived from an EMBL/GenBank/DDBJ whole genome shotgun (WGS) entry which is preliminary data.</text>
</comment>
<dbReference type="GO" id="GO:0042597">
    <property type="term" value="C:periplasmic space"/>
    <property type="evidence" value="ECO:0007669"/>
    <property type="project" value="UniProtKB-ARBA"/>
</dbReference>
<keyword evidence="7" id="KW-1185">Reference proteome</keyword>
<dbReference type="RefSeq" id="WP_181339319.1">
    <property type="nucleotide sequence ID" value="NZ_JAAKDE010000009.1"/>
</dbReference>
<dbReference type="SUPFAM" id="SSF53850">
    <property type="entry name" value="Periplasmic binding protein-like II"/>
    <property type="match status" value="1"/>
</dbReference>
<name>A0A8J6I240_9FIRM</name>
<protein>
    <submittedName>
        <fullName evidence="6">ABC transporter substrate-binding protein</fullName>
    </submittedName>
</protein>
<gene>
    <name evidence="6" type="ORF">G5B42_04810</name>
</gene>
<evidence type="ECO:0000313" key="6">
    <source>
        <dbReference type="EMBL" id="MBA2132862.1"/>
    </source>
</evidence>
<comment type="similarity">
    <text evidence="2">Belongs to the bacterial solute-binding protein 5 family.</text>
</comment>
<dbReference type="GO" id="GO:0015833">
    <property type="term" value="P:peptide transport"/>
    <property type="evidence" value="ECO:0007669"/>
    <property type="project" value="TreeGrafter"/>
</dbReference>
<evidence type="ECO:0000256" key="3">
    <source>
        <dbReference type="ARBA" id="ARBA00022729"/>
    </source>
</evidence>
<keyword evidence="3" id="KW-0732">Signal</keyword>
<comment type="subcellular location">
    <subcellularLocation>
        <location evidence="1">Cell membrane</location>
        <topology evidence="1">Lipid-anchor</topology>
    </subcellularLocation>
</comment>
<dbReference type="AlphaFoldDB" id="A0A8J6I240"/>
<organism evidence="6 7">
    <name type="scientific">Capillibacterium thermochitinicola</name>
    <dbReference type="NCBI Taxonomy" id="2699427"/>
    <lineage>
        <taxon>Bacteria</taxon>
        <taxon>Bacillati</taxon>
        <taxon>Bacillota</taxon>
        <taxon>Capillibacterium</taxon>
    </lineage>
</organism>
<dbReference type="Gene3D" id="3.90.76.10">
    <property type="entry name" value="Dipeptide-binding Protein, Domain 1"/>
    <property type="match status" value="1"/>
</dbReference>
<dbReference type="PIRSF" id="PIRSF002741">
    <property type="entry name" value="MppA"/>
    <property type="match status" value="1"/>
</dbReference>
<dbReference type="Pfam" id="PF00496">
    <property type="entry name" value="SBP_bac_5"/>
    <property type="match status" value="1"/>
</dbReference>
<feature type="domain" description="Solute-binding protein family 5" evidence="5">
    <location>
        <begin position="86"/>
        <end position="530"/>
    </location>
</feature>
<keyword evidence="4" id="KW-0812">Transmembrane</keyword>
<evidence type="ECO:0000256" key="4">
    <source>
        <dbReference type="SAM" id="Phobius"/>
    </source>
</evidence>
<evidence type="ECO:0000313" key="7">
    <source>
        <dbReference type="Proteomes" id="UP000657177"/>
    </source>
</evidence>
<dbReference type="Gene3D" id="3.40.190.10">
    <property type="entry name" value="Periplasmic binding protein-like II"/>
    <property type="match status" value="1"/>
</dbReference>
<dbReference type="PANTHER" id="PTHR30290:SF34">
    <property type="entry name" value="ABC TRANSPORTER, PERIPLASMIC OLIGO-PEPTIDE BINDING PROTEIN, PUTATIVE-RELATED"/>
    <property type="match status" value="1"/>
</dbReference>
<dbReference type="InterPro" id="IPR030678">
    <property type="entry name" value="Peptide/Ni-bd"/>
</dbReference>
<dbReference type="Gene3D" id="3.10.105.10">
    <property type="entry name" value="Dipeptide-binding Protein, Domain 3"/>
    <property type="match status" value="1"/>
</dbReference>
<evidence type="ECO:0000256" key="2">
    <source>
        <dbReference type="ARBA" id="ARBA00005695"/>
    </source>
</evidence>
<accession>A0A8J6I240</accession>
<proteinExistence type="inferred from homology"/>
<dbReference type="InterPro" id="IPR000914">
    <property type="entry name" value="SBP_5_dom"/>
</dbReference>